<proteinExistence type="predicted"/>
<feature type="transmembrane region" description="Helical" evidence="1">
    <location>
        <begin position="34"/>
        <end position="53"/>
    </location>
</feature>
<dbReference type="AlphaFoldDB" id="A0A512DUG0"/>
<dbReference type="EMBL" id="BJYZ01000018">
    <property type="protein sequence ID" value="GEO39870.1"/>
    <property type="molecule type" value="Genomic_DNA"/>
</dbReference>
<keyword evidence="1" id="KW-0812">Transmembrane</keyword>
<name>A0A512DUG0_9PROT</name>
<organism evidence="2 3">
    <name type="scientific">Skermanella aerolata</name>
    <dbReference type="NCBI Taxonomy" id="393310"/>
    <lineage>
        <taxon>Bacteria</taxon>
        <taxon>Pseudomonadati</taxon>
        <taxon>Pseudomonadota</taxon>
        <taxon>Alphaproteobacteria</taxon>
        <taxon>Rhodospirillales</taxon>
        <taxon>Azospirillaceae</taxon>
        <taxon>Skermanella</taxon>
    </lineage>
</organism>
<gene>
    <name evidence="2" type="ORF">SAE02_40180</name>
</gene>
<keyword evidence="1" id="KW-0472">Membrane</keyword>
<accession>A0A512DUG0</accession>
<evidence type="ECO:0000313" key="2">
    <source>
        <dbReference type="EMBL" id="GEO39870.1"/>
    </source>
</evidence>
<feature type="transmembrane region" description="Helical" evidence="1">
    <location>
        <begin position="6"/>
        <end position="22"/>
    </location>
</feature>
<evidence type="ECO:0000313" key="3">
    <source>
        <dbReference type="Proteomes" id="UP000321523"/>
    </source>
</evidence>
<dbReference type="Proteomes" id="UP000321523">
    <property type="component" value="Unassembled WGS sequence"/>
</dbReference>
<sequence length="55" mass="6112">MTTNWIIDTVLILVALGSIFVLMKASLQKNNKMVGVWGSVMTMAVAALLWQRFAE</sequence>
<reference evidence="2 3" key="1">
    <citation type="submission" date="2019-07" db="EMBL/GenBank/DDBJ databases">
        <title>Whole genome shotgun sequence of Skermanella aerolata NBRC 106429.</title>
        <authorList>
            <person name="Hosoyama A."/>
            <person name="Uohara A."/>
            <person name="Ohji S."/>
            <person name="Ichikawa N."/>
        </authorList>
    </citation>
    <scope>NUCLEOTIDE SEQUENCE [LARGE SCALE GENOMIC DNA]</scope>
    <source>
        <strain evidence="2 3">NBRC 106429</strain>
    </source>
</reference>
<comment type="caution">
    <text evidence="2">The sequence shown here is derived from an EMBL/GenBank/DDBJ whole genome shotgun (WGS) entry which is preliminary data.</text>
</comment>
<keyword evidence="1" id="KW-1133">Transmembrane helix</keyword>
<keyword evidence="3" id="KW-1185">Reference proteome</keyword>
<evidence type="ECO:0000256" key="1">
    <source>
        <dbReference type="SAM" id="Phobius"/>
    </source>
</evidence>
<protein>
    <submittedName>
        <fullName evidence="2">Uncharacterized protein</fullName>
    </submittedName>
</protein>
<dbReference type="RefSeq" id="WP_157599374.1">
    <property type="nucleotide sequence ID" value="NZ_BJYZ01000018.1"/>
</dbReference>